<keyword evidence="5" id="KW-1185">Reference proteome</keyword>
<name>A0A238D9F4_THIDL</name>
<dbReference type="InterPro" id="IPR013149">
    <property type="entry name" value="ADH-like_C"/>
</dbReference>
<dbReference type="Pfam" id="PF00107">
    <property type="entry name" value="ADH_zinc_N"/>
    <property type="match status" value="1"/>
</dbReference>
<accession>A0A238D9F4</accession>
<dbReference type="SMART" id="SM00829">
    <property type="entry name" value="PKS_ER"/>
    <property type="match status" value="1"/>
</dbReference>
<dbReference type="Pfam" id="PF08240">
    <property type="entry name" value="ADH_N"/>
    <property type="match status" value="1"/>
</dbReference>
<dbReference type="InterPro" id="IPR020843">
    <property type="entry name" value="ER"/>
</dbReference>
<protein>
    <submittedName>
        <fullName evidence="4">Putative quinone oxidoreductase</fullName>
    </submittedName>
</protein>
<evidence type="ECO:0000313" key="5">
    <source>
        <dbReference type="Proteomes" id="UP000214566"/>
    </source>
</evidence>
<dbReference type="InterPro" id="IPR011032">
    <property type="entry name" value="GroES-like_sf"/>
</dbReference>
<dbReference type="InterPro" id="IPR036291">
    <property type="entry name" value="NAD(P)-bd_dom_sf"/>
</dbReference>
<dbReference type="EMBL" id="FLMQ01000058">
    <property type="protein sequence ID" value="SBP89937.1"/>
    <property type="molecule type" value="Genomic_DNA"/>
</dbReference>
<feature type="domain" description="Enoyl reductase (ER)" evidence="3">
    <location>
        <begin position="12"/>
        <end position="325"/>
    </location>
</feature>
<keyword evidence="2" id="KW-0560">Oxidoreductase</keyword>
<organism evidence="4 5">
    <name type="scientific">Thiomonas delicata</name>
    <name type="common">Thiomonas cuprina</name>
    <dbReference type="NCBI Taxonomy" id="364030"/>
    <lineage>
        <taxon>Bacteria</taxon>
        <taxon>Pseudomonadati</taxon>
        <taxon>Pseudomonadota</taxon>
        <taxon>Betaproteobacteria</taxon>
        <taxon>Burkholderiales</taxon>
        <taxon>Thiomonas</taxon>
    </lineage>
</organism>
<dbReference type="InterPro" id="IPR013154">
    <property type="entry name" value="ADH-like_N"/>
</dbReference>
<dbReference type="Proteomes" id="UP000214566">
    <property type="component" value="Unassembled WGS sequence"/>
</dbReference>
<keyword evidence="1" id="KW-0521">NADP</keyword>
<evidence type="ECO:0000313" key="4">
    <source>
        <dbReference type="EMBL" id="SBP89937.1"/>
    </source>
</evidence>
<dbReference type="PANTHER" id="PTHR48106:SF8">
    <property type="entry name" value="OS02G0805600 PROTEIN"/>
    <property type="match status" value="1"/>
</dbReference>
<dbReference type="SUPFAM" id="SSF50129">
    <property type="entry name" value="GroES-like"/>
    <property type="match status" value="1"/>
</dbReference>
<dbReference type="Gene3D" id="3.90.180.10">
    <property type="entry name" value="Medium-chain alcohol dehydrogenases, catalytic domain"/>
    <property type="match status" value="1"/>
</dbReference>
<dbReference type="CDD" id="cd05276">
    <property type="entry name" value="p53_inducible_oxidoreductase"/>
    <property type="match status" value="1"/>
</dbReference>
<dbReference type="AlphaFoldDB" id="A0A238D9F4"/>
<reference evidence="4 5" key="1">
    <citation type="submission" date="2016-06" db="EMBL/GenBank/DDBJ databases">
        <authorList>
            <person name="Kjaerup R.B."/>
            <person name="Dalgaard T.S."/>
            <person name="Juul-Madsen H.R."/>
        </authorList>
    </citation>
    <scope>NUCLEOTIDE SEQUENCE [LARGE SCALE GENOMIC DNA]</scope>
    <source>
        <strain evidence="4 5">DSM 16361</strain>
    </source>
</reference>
<evidence type="ECO:0000256" key="1">
    <source>
        <dbReference type="ARBA" id="ARBA00022857"/>
    </source>
</evidence>
<evidence type="ECO:0000259" key="3">
    <source>
        <dbReference type="SMART" id="SM00829"/>
    </source>
</evidence>
<dbReference type="PANTHER" id="PTHR48106">
    <property type="entry name" value="QUINONE OXIDOREDUCTASE PIG3-RELATED"/>
    <property type="match status" value="1"/>
</dbReference>
<dbReference type="NCBIfam" id="TIGR02824">
    <property type="entry name" value="quinone_pig3"/>
    <property type="match status" value="1"/>
</dbReference>
<sequence length="328" mass="34755">MSMLVAEISQPGPPGVLRWVSRARPEPGLGEVLLRVRAFGINRPDILQRKGLYPPPPGASDIPGLEVCADVVGGDLAESALRSGQRVCALLTGGGYAEYCVAPAGQCLPVPEGLSDAEAAALPETFFTVWHNAFERGALKPGELILVQGGSSGIGTVAIQLAHALGSRVWATAGSEAKCQACLALGAERAINYRTQDFVEQVREHTSGRGVDVILDMVAGDYVAREMACLAEDGRLVVIAVQGGTAAAFDAALLMRRRLSITGSTLRARSVEFKSRLAEALRKNVWPLLESGRVRPQIHAVLPAEQIAQAHAMMEGGQHIGKIVLTWS</sequence>
<evidence type="ECO:0000256" key="2">
    <source>
        <dbReference type="ARBA" id="ARBA00023002"/>
    </source>
</evidence>
<dbReference type="Gene3D" id="3.40.50.720">
    <property type="entry name" value="NAD(P)-binding Rossmann-like Domain"/>
    <property type="match status" value="1"/>
</dbReference>
<dbReference type="GO" id="GO:0016651">
    <property type="term" value="F:oxidoreductase activity, acting on NAD(P)H"/>
    <property type="evidence" value="ECO:0007669"/>
    <property type="project" value="TreeGrafter"/>
</dbReference>
<dbReference type="GO" id="GO:0070402">
    <property type="term" value="F:NADPH binding"/>
    <property type="evidence" value="ECO:0007669"/>
    <property type="project" value="TreeGrafter"/>
</dbReference>
<dbReference type="SUPFAM" id="SSF51735">
    <property type="entry name" value="NAD(P)-binding Rossmann-fold domains"/>
    <property type="match status" value="1"/>
</dbReference>
<dbReference type="InterPro" id="IPR014189">
    <property type="entry name" value="Quinone_OxRdtase_PIG3"/>
</dbReference>
<gene>
    <name evidence="4" type="ORF">THIARS_90087</name>
</gene>
<proteinExistence type="predicted"/>